<feature type="binding site" evidence="5">
    <location>
        <position position="224"/>
    </location>
    <ligand>
        <name>Mg(2+)</name>
        <dbReference type="ChEBI" id="CHEBI:18420"/>
        <label>2</label>
    </ligand>
</feature>
<comment type="pathway">
    <text evidence="5">Amino-acid biosynthesis; L-tryptophan biosynthesis; L-tryptophan from chorismate: step 2/5.</text>
</comment>
<dbReference type="InterPro" id="IPR005940">
    <property type="entry name" value="Anthranilate_Pribosyl_Tfrase"/>
</dbReference>
<feature type="binding site" evidence="5">
    <location>
        <position position="224"/>
    </location>
    <ligand>
        <name>Mg(2+)</name>
        <dbReference type="ChEBI" id="CHEBI:18420"/>
        <label>1</label>
    </ligand>
</feature>
<comment type="function">
    <text evidence="5">Catalyzes the transfer of the phosphoribosyl group of 5-phosphorylribose-1-pyrophosphate (PRPP) to anthranilate to yield N-(5'-phosphoribosyl)-anthranilate (PRA).</text>
</comment>
<feature type="domain" description="Glycosyl transferase family 3" evidence="6">
    <location>
        <begin position="71"/>
        <end position="321"/>
    </location>
</feature>
<feature type="binding site" evidence="5">
    <location>
        <position position="223"/>
    </location>
    <ligand>
        <name>Mg(2+)</name>
        <dbReference type="ChEBI" id="CHEBI:18420"/>
        <label>2</label>
    </ligand>
</feature>
<dbReference type="SUPFAM" id="SSF52418">
    <property type="entry name" value="Nucleoside phosphorylase/phosphoribosyltransferase catalytic domain"/>
    <property type="match status" value="1"/>
</dbReference>
<keyword evidence="5" id="KW-0028">Amino-acid biosynthesis</keyword>
<feature type="binding site" evidence="5">
    <location>
        <position position="78"/>
    </location>
    <ligand>
        <name>5-phospho-alpha-D-ribose 1-diphosphate</name>
        <dbReference type="ChEBI" id="CHEBI:58017"/>
    </ligand>
</feature>
<evidence type="ECO:0000256" key="3">
    <source>
        <dbReference type="ARBA" id="ARBA00022822"/>
    </source>
</evidence>
<dbReference type="SUPFAM" id="SSF47648">
    <property type="entry name" value="Nucleoside phosphorylase/phosphoribosyltransferase N-terminal domain"/>
    <property type="match status" value="1"/>
</dbReference>
<dbReference type="Proteomes" id="UP001501480">
    <property type="component" value="Unassembled WGS sequence"/>
</dbReference>
<keyword evidence="5" id="KW-0460">Magnesium</keyword>
<feature type="binding site" evidence="5">
    <location>
        <position position="109"/>
    </location>
    <ligand>
        <name>anthranilate</name>
        <dbReference type="ChEBI" id="CHEBI:16567"/>
        <label>1</label>
    </ligand>
</feature>
<comment type="caution">
    <text evidence="5">Lacks conserved residue(s) required for the propagation of feature annotation.</text>
</comment>
<feature type="domain" description="Glycosyl transferase family 3 N-terminal" evidence="7">
    <location>
        <begin position="3"/>
        <end position="64"/>
    </location>
</feature>
<keyword evidence="4 5" id="KW-0057">Aromatic amino acid biosynthesis</keyword>
<comment type="caution">
    <text evidence="8">The sequence shown here is derived from an EMBL/GenBank/DDBJ whole genome shotgun (WGS) entry which is preliminary data.</text>
</comment>
<organism evidence="8 9">
    <name type="scientific">Aeromicrobium halocynthiae</name>
    <dbReference type="NCBI Taxonomy" id="560557"/>
    <lineage>
        <taxon>Bacteria</taxon>
        <taxon>Bacillati</taxon>
        <taxon>Actinomycetota</taxon>
        <taxon>Actinomycetes</taxon>
        <taxon>Propionibacteriales</taxon>
        <taxon>Nocardioidaceae</taxon>
        <taxon>Aeromicrobium</taxon>
    </lineage>
</organism>
<dbReference type="Pfam" id="PF00591">
    <property type="entry name" value="Glycos_transf_3"/>
    <property type="match status" value="1"/>
</dbReference>
<feature type="binding site" evidence="5">
    <location>
        <position position="86"/>
    </location>
    <ligand>
        <name>5-phospho-alpha-D-ribose 1-diphosphate</name>
        <dbReference type="ChEBI" id="CHEBI:58017"/>
    </ligand>
</feature>
<dbReference type="EC" id="2.4.2.18" evidence="5"/>
<protein>
    <recommendedName>
        <fullName evidence="5">Anthranilate phosphoribosyltransferase</fullName>
        <ecNumber evidence="5">2.4.2.18</ecNumber>
    </recommendedName>
</protein>
<dbReference type="NCBIfam" id="TIGR01245">
    <property type="entry name" value="trpD"/>
    <property type="match status" value="1"/>
</dbReference>
<dbReference type="PANTHER" id="PTHR43285:SF2">
    <property type="entry name" value="ANTHRANILATE PHOSPHORIBOSYLTRANSFERASE"/>
    <property type="match status" value="1"/>
</dbReference>
<dbReference type="Pfam" id="PF02885">
    <property type="entry name" value="Glycos_trans_3N"/>
    <property type="match status" value="1"/>
</dbReference>
<feature type="binding site" evidence="5">
    <location>
        <position position="78"/>
    </location>
    <ligand>
        <name>anthranilate</name>
        <dbReference type="ChEBI" id="CHEBI:16567"/>
        <label>1</label>
    </ligand>
</feature>
<keyword evidence="9" id="KW-1185">Reference proteome</keyword>
<dbReference type="RefSeq" id="WP_344329497.1">
    <property type="nucleotide sequence ID" value="NZ_BAAAPY010000011.1"/>
</dbReference>
<feature type="binding site" evidence="5">
    <location>
        <position position="164"/>
    </location>
    <ligand>
        <name>anthranilate</name>
        <dbReference type="ChEBI" id="CHEBI:16567"/>
        <label>2</label>
    </ligand>
</feature>
<dbReference type="HAMAP" id="MF_00211">
    <property type="entry name" value="TrpD"/>
    <property type="match status" value="1"/>
</dbReference>
<evidence type="ECO:0000259" key="6">
    <source>
        <dbReference type="Pfam" id="PF00591"/>
    </source>
</evidence>
<dbReference type="GO" id="GO:0016757">
    <property type="term" value="F:glycosyltransferase activity"/>
    <property type="evidence" value="ECO:0007669"/>
    <property type="project" value="UniProtKB-KW"/>
</dbReference>
<dbReference type="InterPro" id="IPR017459">
    <property type="entry name" value="Glycosyl_Trfase_fam3_N_dom"/>
</dbReference>
<sequence>MIEHLRTLAAGRRLDEDGAAAAMGTILSGTADPVRVAGFALALAARGETVDELVGLVRAVRAAAVPLAVGGDVLDTCGTGGDGSGTFNISTAAAIVTAACGVPVAKHGNRAASSTCGSADVLEEMGVCIDLDPAAAAACLQESGITFLFAPLYHPGLANVAPVRRALGVRTAFNLLGPLVNPAGAAYQVLGVAEARLVEPLAETLARLGTRRATVFHSADGMDELSTSAPARVVEVVHGETRPSSFDPAEVGLDPAPSGALLGGSRSENARMVRDVLDGVPGPAADVVVLNAAAGLRVSGRVNTWADGLAAARETLTTGRARALLDRWVAVSSQDRVGGLA</sequence>
<comment type="cofactor">
    <cofactor evidence="5">
        <name>Mg(2+)</name>
        <dbReference type="ChEBI" id="CHEBI:18420"/>
    </cofactor>
    <text evidence="5">Binds 2 magnesium ions per monomer.</text>
</comment>
<dbReference type="Gene3D" id="1.20.970.10">
    <property type="entry name" value="Transferase, Pyrimidine Nucleoside Phosphorylase, Chain C"/>
    <property type="match status" value="1"/>
</dbReference>
<gene>
    <name evidence="8" type="primary">trpD_2</name>
    <name evidence="5" type="synonym">trpD</name>
    <name evidence="8" type="ORF">GCM10009821_25880</name>
</gene>
<dbReference type="InterPro" id="IPR035902">
    <property type="entry name" value="Nuc_phospho_transferase"/>
</dbReference>
<feature type="binding site" evidence="5">
    <location>
        <begin position="106"/>
        <end position="114"/>
    </location>
    <ligand>
        <name>5-phospho-alpha-D-ribose 1-diphosphate</name>
        <dbReference type="ChEBI" id="CHEBI:58017"/>
    </ligand>
</feature>
<evidence type="ECO:0000259" key="7">
    <source>
        <dbReference type="Pfam" id="PF02885"/>
    </source>
</evidence>
<keyword evidence="5" id="KW-0479">Metal-binding</keyword>
<dbReference type="EMBL" id="BAAAPY010000011">
    <property type="protein sequence ID" value="GAA2083559.1"/>
    <property type="molecule type" value="Genomic_DNA"/>
</dbReference>
<name>A0ABN2W579_9ACTN</name>
<dbReference type="PANTHER" id="PTHR43285">
    <property type="entry name" value="ANTHRANILATE PHOSPHORIBOSYLTRANSFERASE"/>
    <property type="match status" value="1"/>
</dbReference>
<feature type="binding site" evidence="5">
    <location>
        <position position="118"/>
    </location>
    <ligand>
        <name>5-phospho-alpha-D-ribose 1-diphosphate</name>
        <dbReference type="ChEBI" id="CHEBI:58017"/>
    </ligand>
</feature>
<keyword evidence="2 5" id="KW-0808">Transferase</keyword>
<evidence type="ECO:0000256" key="4">
    <source>
        <dbReference type="ARBA" id="ARBA00023141"/>
    </source>
</evidence>
<keyword evidence="1 5" id="KW-0328">Glycosyltransferase</keyword>
<accession>A0ABN2W579</accession>
<feature type="binding site" evidence="5">
    <location>
        <begin position="81"/>
        <end position="82"/>
    </location>
    <ligand>
        <name>5-phospho-alpha-D-ribose 1-diphosphate</name>
        <dbReference type="ChEBI" id="CHEBI:58017"/>
    </ligand>
</feature>
<proteinExistence type="inferred from homology"/>
<comment type="subunit">
    <text evidence="5">Homodimer.</text>
</comment>
<feature type="binding site" evidence="5">
    <location>
        <position position="90"/>
    </location>
    <ligand>
        <name>Mg(2+)</name>
        <dbReference type="ChEBI" id="CHEBI:18420"/>
        <label>1</label>
    </ligand>
</feature>
<evidence type="ECO:0000256" key="1">
    <source>
        <dbReference type="ARBA" id="ARBA00022676"/>
    </source>
</evidence>
<reference evidence="9" key="1">
    <citation type="journal article" date="2019" name="Int. J. Syst. Evol. Microbiol.">
        <title>The Global Catalogue of Microorganisms (GCM) 10K type strain sequencing project: providing services to taxonomists for standard genome sequencing and annotation.</title>
        <authorList>
            <consortium name="The Broad Institute Genomics Platform"/>
            <consortium name="The Broad Institute Genome Sequencing Center for Infectious Disease"/>
            <person name="Wu L."/>
            <person name="Ma J."/>
        </authorList>
    </citation>
    <scope>NUCLEOTIDE SEQUENCE [LARGE SCALE GENOMIC DNA]</scope>
    <source>
        <strain evidence="9">JCM 15749</strain>
    </source>
</reference>
<feature type="binding site" evidence="5">
    <location>
        <begin position="88"/>
        <end position="91"/>
    </location>
    <ligand>
        <name>5-phospho-alpha-D-ribose 1-diphosphate</name>
        <dbReference type="ChEBI" id="CHEBI:58017"/>
    </ligand>
</feature>
<evidence type="ECO:0000256" key="2">
    <source>
        <dbReference type="ARBA" id="ARBA00022679"/>
    </source>
</evidence>
<dbReference type="InterPro" id="IPR000312">
    <property type="entry name" value="Glycosyl_Trfase_fam3"/>
</dbReference>
<keyword evidence="3 5" id="KW-0822">Tryptophan biosynthesis</keyword>
<evidence type="ECO:0000313" key="9">
    <source>
        <dbReference type="Proteomes" id="UP001501480"/>
    </source>
</evidence>
<evidence type="ECO:0000256" key="5">
    <source>
        <dbReference type="HAMAP-Rule" id="MF_00211"/>
    </source>
</evidence>
<dbReference type="InterPro" id="IPR036320">
    <property type="entry name" value="Glycosyl_Trfase_fam3_N_dom_sf"/>
</dbReference>
<comment type="similarity">
    <text evidence="5">Belongs to the anthranilate phosphoribosyltransferase family.</text>
</comment>
<evidence type="ECO:0000313" key="8">
    <source>
        <dbReference type="EMBL" id="GAA2083559.1"/>
    </source>
</evidence>
<dbReference type="Gene3D" id="3.40.1030.10">
    <property type="entry name" value="Nucleoside phosphorylase/phosphoribosyltransferase catalytic domain"/>
    <property type="match status" value="1"/>
</dbReference>
<comment type="catalytic activity">
    <reaction evidence="5">
        <text>N-(5-phospho-beta-D-ribosyl)anthranilate + diphosphate = 5-phospho-alpha-D-ribose 1-diphosphate + anthranilate</text>
        <dbReference type="Rhea" id="RHEA:11768"/>
        <dbReference type="ChEBI" id="CHEBI:16567"/>
        <dbReference type="ChEBI" id="CHEBI:18277"/>
        <dbReference type="ChEBI" id="CHEBI:33019"/>
        <dbReference type="ChEBI" id="CHEBI:58017"/>
        <dbReference type="EC" id="2.4.2.18"/>
    </reaction>
</comment>